<dbReference type="Proteomes" id="UP001271274">
    <property type="component" value="Unassembled WGS sequence"/>
</dbReference>
<name>A0ABU4NT84_9ACTN</name>
<gene>
    <name evidence="2" type="ORF">PV662_37275</name>
</gene>
<evidence type="ECO:0000313" key="3">
    <source>
        <dbReference type="Proteomes" id="UP001271274"/>
    </source>
</evidence>
<comment type="caution">
    <text evidence="2">The sequence shown here is derived from an EMBL/GenBank/DDBJ whole genome shotgun (WGS) entry which is preliminary data.</text>
</comment>
<evidence type="ECO:0000313" key="2">
    <source>
        <dbReference type="EMBL" id="MDX3705302.1"/>
    </source>
</evidence>
<proteinExistence type="predicted"/>
<sequence length="284" mass="31181">MTDVVYVAGPWDRNEELRFSLRSLAAHLPHGRVWVAGHRPPWLADTVGHIQVPQKQSRFQSSTANLRAACEHPEVSEEFVYFNDDFFVMEPVEQVPVLHRGPVADVIAETRSSLYRRGAQATALLMERLGLDEDGPLLSYEMHAPLPVGKKLMLEAMAVGAKLPVLHKRTLYGNLHRIGGDQAVDVKVKAHDDLGPAGPWLSTTDASFESGAVGERIRAAFSEPCRYEADYVPPPAGVPAASAEGPEPPSQRASKADWVAYADTQDPADHSDMTKAQLIDQYGR</sequence>
<reference evidence="2 3" key="1">
    <citation type="journal article" date="2023" name="Microb. Genom.">
        <title>Mesoterricola silvestris gen. nov., sp. nov., Mesoterricola sediminis sp. nov., Geothrix oryzae sp. nov., Geothrix edaphica sp. nov., Geothrix rubra sp. nov., and Geothrix limicola sp. nov., six novel members of Acidobacteriota isolated from soils.</title>
        <authorList>
            <person name="Weisberg A.J."/>
            <person name="Pearce E."/>
            <person name="Kramer C.G."/>
            <person name="Chang J.H."/>
            <person name="Clarke C.R."/>
        </authorList>
    </citation>
    <scope>NUCLEOTIDE SEQUENCE [LARGE SCALE GENOMIC DNA]</scope>
    <source>
        <strain evidence="2 3">ID09-01A</strain>
    </source>
</reference>
<accession>A0ABU4NT84</accession>
<dbReference type="EMBL" id="JARAYU010000018">
    <property type="protein sequence ID" value="MDX3705302.1"/>
    <property type="molecule type" value="Genomic_DNA"/>
</dbReference>
<dbReference type="RefSeq" id="WP_319063394.1">
    <property type="nucleotide sequence ID" value="NZ_JARAYT010000010.1"/>
</dbReference>
<organism evidence="2 3">
    <name type="scientific">Streptomyces europaeiscabiei</name>
    <dbReference type="NCBI Taxonomy" id="146819"/>
    <lineage>
        <taxon>Bacteria</taxon>
        <taxon>Bacillati</taxon>
        <taxon>Actinomycetota</taxon>
        <taxon>Actinomycetes</taxon>
        <taxon>Kitasatosporales</taxon>
        <taxon>Streptomycetaceae</taxon>
        <taxon>Streptomyces</taxon>
    </lineage>
</organism>
<protein>
    <submittedName>
        <fullName evidence="2">Uncharacterized protein</fullName>
    </submittedName>
</protein>
<evidence type="ECO:0000256" key="1">
    <source>
        <dbReference type="SAM" id="MobiDB-lite"/>
    </source>
</evidence>
<keyword evidence="3" id="KW-1185">Reference proteome</keyword>
<feature type="region of interest" description="Disordered" evidence="1">
    <location>
        <begin position="236"/>
        <end position="284"/>
    </location>
</feature>